<feature type="compositionally biased region" description="Basic and acidic residues" evidence="1">
    <location>
        <begin position="40"/>
        <end position="60"/>
    </location>
</feature>
<evidence type="ECO:0000313" key="2">
    <source>
        <dbReference type="EMBL" id="KAL2515186.1"/>
    </source>
</evidence>
<organism evidence="2 3">
    <name type="scientific">Forsythia ovata</name>
    <dbReference type="NCBI Taxonomy" id="205694"/>
    <lineage>
        <taxon>Eukaryota</taxon>
        <taxon>Viridiplantae</taxon>
        <taxon>Streptophyta</taxon>
        <taxon>Embryophyta</taxon>
        <taxon>Tracheophyta</taxon>
        <taxon>Spermatophyta</taxon>
        <taxon>Magnoliopsida</taxon>
        <taxon>eudicotyledons</taxon>
        <taxon>Gunneridae</taxon>
        <taxon>Pentapetalae</taxon>
        <taxon>asterids</taxon>
        <taxon>lamiids</taxon>
        <taxon>Lamiales</taxon>
        <taxon>Oleaceae</taxon>
        <taxon>Forsythieae</taxon>
        <taxon>Forsythia</taxon>
    </lineage>
</organism>
<evidence type="ECO:0000313" key="3">
    <source>
        <dbReference type="Proteomes" id="UP001604277"/>
    </source>
</evidence>
<feature type="compositionally biased region" description="Polar residues" evidence="1">
    <location>
        <begin position="89"/>
        <end position="99"/>
    </location>
</feature>
<feature type="compositionally biased region" description="Polar residues" evidence="1">
    <location>
        <begin position="109"/>
        <end position="121"/>
    </location>
</feature>
<name>A0ABD1TR37_9LAMI</name>
<dbReference type="Proteomes" id="UP001604277">
    <property type="component" value="Unassembled WGS sequence"/>
</dbReference>
<evidence type="ECO:0000256" key="1">
    <source>
        <dbReference type="SAM" id="MobiDB-lite"/>
    </source>
</evidence>
<feature type="region of interest" description="Disordered" evidence="1">
    <location>
        <begin position="77"/>
        <end position="125"/>
    </location>
</feature>
<keyword evidence="3" id="KW-1185">Reference proteome</keyword>
<dbReference type="EMBL" id="JBFOLJ010000008">
    <property type="protein sequence ID" value="KAL2515186.1"/>
    <property type="molecule type" value="Genomic_DNA"/>
</dbReference>
<feature type="region of interest" description="Disordered" evidence="1">
    <location>
        <begin position="28"/>
        <end position="61"/>
    </location>
</feature>
<comment type="caution">
    <text evidence="2">The sequence shown here is derived from an EMBL/GenBank/DDBJ whole genome shotgun (WGS) entry which is preliminary data.</text>
</comment>
<accession>A0ABD1TR37</accession>
<reference evidence="3" key="1">
    <citation type="submission" date="2024-07" db="EMBL/GenBank/DDBJ databases">
        <title>Two chromosome-level genome assemblies of Korean endemic species Abeliophyllum distichum and Forsythia ovata (Oleaceae).</title>
        <authorList>
            <person name="Jang H."/>
        </authorList>
    </citation>
    <scope>NUCLEOTIDE SEQUENCE [LARGE SCALE GENOMIC DNA]</scope>
</reference>
<proteinExistence type="predicted"/>
<gene>
    <name evidence="2" type="ORF">Fot_29157</name>
</gene>
<dbReference type="AlphaFoldDB" id="A0ABD1TR37"/>
<sequence length="141" mass="16653">MLVQENRARITLSSERIIGDEKMGVETRVPTVSHSCPYGDPRDSRRYQPVDPLKERERRPARSASFFDWLGYETNSHRRKTPFHDSRRNNQSRQTSLRNQNHKVDVNEVTPTRSKNTSEVSTPHHRSKFCRIHRFDNHDTV</sequence>
<protein>
    <submittedName>
        <fullName evidence="2">Uncharacterized protein</fullName>
    </submittedName>
</protein>